<gene>
    <name evidence="2" type="ORF">CROQUDRAFT_708817</name>
</gene>
<protein>
    <submittedName>
        <fullName evidence="2">Uncharacterized protein</fullName>
    </submittedName>
</protein>
<accession>A0A9P6NJB8</accession>
<proteinExistence type="predicted"/>
<dbReference type="EMBL" id="MU167292">
    <property type="protein sequence ID" value="KAG0144601.1"/>
    <property type="molecule type" value="Genomic_DNA"/>
</dbReference>
<dbReference type="Proteomes" id="UP000886653">
    <property type="component" value="Unassembled WGS sequence"/>
</dbReference>
<name>A0A9P6NJB8_9BASI</name>
<evidence type="ECO:0000256" key="1">
    <source>
        <dbReference type="SAM" id="MobiDB-lite"/>
    </source>
</evidence>
<organism evidence="2 3">
    <name type="scientific">Cronartium quercuum f. sp. fusiforme G11</name>
    <dbReference type="NCBI Taxonomy" id="708437"/>
    <lineage>
        <taxon>Eukaryota</taxon>
        <taxon>Fungi</taxon>
        <taxon>Dikarya</taxon>
        <taxon>Basidiomycota</taxon>
        <taxon>Pucciniomycotina</taxon>
        <taxon>Pucciniomycetes</taxon>
        <taxon>Pucciniales</taxon>
        <taxon>Coleosporiaceae</taxon>
        <taxon>Cronartium</taxon>
    </lineage>
</organism>
<keyword evidence="3" id="KW-1185">Reference proteome</keyword>
<reference evidence="2" key="1">
    <citation type="submission" date="2013-11" db="EMBL/GenBank/DDBJ databases">
        <title>Genome sequence of the fusiform rust pathogen reveals effectors for host alternation and coevolution with pine.</title>
        <authorList>
            <consortium name="DOE Joint Genome Institute"/>
            <person name="Smith K."/>
            <person name="Pendleton A."/>
            <person name="Kubisiak T."/>
            <person name="Anderson C."/>
            <person name="Salamov A."/>
            <person name="Aerts A."/>
            <person name="Riley R."/>
            <person name="Clum A."/>
            <person name="Lindquist E."/>
            <person name="Ence D."/>
            <person name="Campbell M."/>
            <person name="Kronenberg Z."/>
            <person name="Feau N."/>
            <person name="Dhillon B."/>
            <person name="Hamelin R."/>
            <person name="Burleigh J."/>
            <person name="Smith J."/>
            <person name="Yandell M."/>
            <person name="Nelson C."/>
            <person name="Grigoriev I."/>
            <person name="Davis J."/>
        </authorList>
    </citation>
    <scope>NUCLEOTIDE SEQUENCE</scope>
    <source>
        <strain evidence="2">G11</strain>
    </source>
</reference>
<feature type="region of interest" description="Disordered" evidence="1">
    <location>
        <begin position="49"/>
        <end position="78"/>
    </location>
</feature>
<dbReference type="AlphaFoldDB" id="A0A9P6NJB8"/>
<evidence type="ECO:0000313" key="2">
    <source>
        <dbReference type="EMBL" id="KAG0144601.1"/>
    </source>
</evidence>
<feature type="compositionally biased region" description="Basic and acidic residues" evidence="1">
    <location>
        <begin position="49"/>
        <end position="60"/>
    </location>
</feature>
<comment type="caution">
    <text evidence="2">The sequence shown here is derived from an EMBL/GenBank/DDBJ whole genome shotgun (WGS) entry which is preliminary data.</text>
</comment>
<sequence>MKSWLIQNKHVWLMIAHKDFEMTQTKYPVIFNYVPADVKVESPEFTKDISKQKSYSDQRDSLGSMAYQPNNKPRRSTV</sequence>
<evidence type="ECO:0000313" key="3">
    <source>
        <dbReference type="Proteomes" id="UP000886653"/>
    </source>
</evidence>